<accession>A0A6N3SUX8</accession>
<accession>A0A0D6NIS3</accession>
<organism evidence="2 3">
    <name type="scientific">Acetobacter orientalis</name>
    <dbReference type="NCBI Taxonomy" id="146474"/>
    <lineage>
        <taxon>Bacteria</taxon>
        <taxon>Pseudomonadati</taxon>
        <taxon>Pseudomonadota</taxon>
        <taxon>Alphaproteobacteria</taxon>
        <taxon>Acetobacterales</taxon>
        <taxon>Acetobacteraceae</taxon>
        <taxon>Acetobacter</taxon>
    </lineage>
</organism>
<evidence type="ECO:0000256" key="1">
    <source>
        <dbReference type="SAM" id="MobiDB-lite"/>
    </source>
</evidence>
<reference evidence="2 3" key="1">
    <citation type="submission" date="2012-11" db="EMBL/GenBank/DDBJ databases">
        <title>Whole genome sequence of Acetobacter orientalis 21F-2.</title>
        <authorList>
            <person name="Azuma Y."/>
            <person name="Higashiura N."/>
            <person name="Hirakawa H."/>
            <person name="Matsushita K."/>
        </authorList>
    </citation>
    <scope>NUCLEOTIDE SEQUENCE [LARGE SCALE GENOMIC DNA]</scope>
    <source>
        <strain evidence="2 3">21F-2</strain>
    </source>
</reference>
<protein>
    <submittedName>
        <fullName evidence="2">Uncharacterized protein</fullName>
    </submittedName>
</protein>
<evidence type="ECO:0000313" key="2">
    <source>
        <dbReference type="EMBL" id="GAN65939.1"/>
    </source>
</evidence>
<feature type="compositionally biased region" description="Basic residues" evidence="1">
    <location>
        <begin position="286"/>
        <end position="298"/>
    </location>
</feature>
<dbReference type="STRING" id="1231341.Abor_014_104"/>
<name>A0A0D6NIS3_9PROT</name>
<keyword evidence="3" id="KW-1185">Reference proteome</keyword>
<gene>
    <name evidence="2" type="ORF">Abor_014_104</name>
</gene>
<dbReference type="EMBL" id="BAMX01000014">
    <property type="protein sequence ID" value="GAN65939.1"/>
    <property type="molecule type" value="Genomic_DNA"/>
</dbReference>
<evidence type="ECO:0000313" key="3">
    <source>
        <dbReference type="Proteomes" id="UP000032670"/>
    </source>
</evidence>
<dbReference type="AlphaFoldDB" id="A0A0D6NIS3"/>
<feature type="region of interest" description="Disordered" evidence="1">
    <location>
        <begin position="257"/>
        <end position="298"/>
    </location>
</feature>
<sequence>MTNNASPSNINARTIQQRHESRIARAESDFIFDLMFIALDGEFIRPSIRKSLVDAIWSTMDGDVPDINKRLCGTSDKEFILSDERDLNYEDEREILTLQEIKILRWSEARLEPSWKLIYITLIAMRIFIGAESKKVGTYRCIAYDKIIMPAIPVSMSLRENLGVSRDEVPAWADIVCAMLRATGRSNPDKKMERLLVYALVSLLHEITAARLHADNTSKYFDDRCGEIIERMNGIISTIPEEDLALWDSARSIAARGAGNSGSSGGAVSAGGPNKKKAPALVHPAPRIRSKSFRPKWG</sequence>
<proteinExistence type="predicted"/>
<dbReference type="Proteomes" id="UP000032670">
    <property type="component" value="Unassembled WGS sequence"/>
</dbReference>
<feature type="compositionally biased region" description="Gly residues" evidence="1">
    <location>
        <begin position="259"/>
        <end position="269"/>
    </location>
</feature>
<comment type="caution">
    <text evidence="2">The sequence shown here is derived from an EMBL/GenBank/DDBJ whole genome shotgun (WGS) entry which is preliminary data.</text>
</comment>